<proteinExistence type="predicted"/>
<accession>W4KMX1</accession>
<evidence type="ECO:0000313" key="3">
    <source>
        <dbReference type="Proteomes" id="UP000030671"/>
    </source>
</evidence>
<dbReference type="InParanoid" id="W4KMX1"/>
<sequence length="107" mass="12290">MAAKQTFIIWAPDYTAEDVLPRRQSLLQKHLEGIYALAAKGWFKSGGYTVTPETTTNPVPERKVTGSMLIVEDESVEAVRKLIEVDCYWTENIWDHEKLEIRPYFSA</sequence>
<dbReference type="Gene3D" id="3.30.70.1060">
    <property type="entry name" value="Dimeric alpha+beta barrel"/>
    <property type="match status" value="1"/>
</dbReference>
<dbReference type="AlphaFoldDB" id="W4KMX1"/>
<name>W4KMX1_HETIT</name>
<dbReference type="InterPro" id="IPR011008">
    <property type="entry name" value="Dimeric_a/b-barrel"/>
</dbReference>
<dbReference type="EMBL" id="KI925455">
    <property type="protein sequence ID" value="ETW86386.1"/>
    <property type="molecule type" value="Genomic_DNA"/>
</dbReference>
<dbReference type="Pfam" id="PF03795">
    <property type="entry name" value="YCII"/>
    <property type="match status" value="1"/>
</dbReference>
<dbReference type="SUPFAM" id="SSF54909">
    <property type="entry name" value="Dimeric alpha+beta barrel"/>
    <property type="match status" value="1"/>
</dbReference>
<dbReference type="HOGENOM" id="CLU_110355_2_1_1"/>
<dbReference type="PANTHER" id="PTHR33606:SF3">
    <property type="entry name" value="PROTEIN YCII"/>
    <property type="match status" value="1"/>
</dbReference>
<dbReference type="InterPro" id="IPR051807">
    <property type="entry name" value="Sec-metab_biosynth-assoc"/>
</dbReference>
<dbReference type="KEGG" id="hir:HETIRDRAFT_407983"/>
<feature type="domain" description="YCII-related" evidence="1">
    <location>
        <begin position="14"/>
        <end position="95"/>
    </location>
</feature>
<keyword evidence="3" id="KW-1185">Reference proteome</keyword>
<organism evidence="2 3">
    <name type="scientific">Heterobasidion irregulare (strain TC 32-1)</name>
    <dbReference type="NCBI Taxonomy" id="747525"/>
    <lineage>
        <taxon>Eukaryota</taxon>
        <taxon>Fungi</taxon>
        <taxon>Dikarya</taxon>
        <taxon>Basidiomycota</taxon>
        <taxon>Agaricomycotina</taxon>
        <taxon>Agaricomycetes</taxon>
        <taxon>Russulales</taxon>
        <taxon>Bondarzewiaceae</taxon>
        <taxon>Heterobasidion</taxon>
        <taxon>Heterobasidion annosum species complex</taxon>
    </lineage>
</organism>
<evidence type="ECO:0000259" key="1">
    <source>
        <dbReference type="Pfam" id="PF03795"/>
    </source>
</evidence>
<protein>
    <recommendedName>
        <fullName evidence="1">YCII-related domain-containing protein</fullName>
    </recommendedName>
</protein>
<dbReference type="RefSeq" id="XP_009543128.1">
    <property type="nucleotide sequence ID" value="XM_009544833.1"/>
</dbReference>
<dbReference type="PANTHER" id="PTHR33606">
    <property type="entry name" value="PROTEIN YCII"/>
    <property type="match status" value="1"/>
</dbReference>
<reference evidence="2 3" key="1">
    <citation type="journal article" date="2012" name="New Phytol.">
        <title>Insight into trade-off between wood decay and parasitism from the genome of a fungal forest pathogen.</title>
        <authorList>
            <person name="Olson A."/>
            <person name="Aerts A."/>
            <person name="Asiegbu F."/>
            <person name="Belbahri L."/>
            <person name="Bouzid O."/>
            <person name="Broberg A."/>
            <person name="Canback B."/>
            <person name="Coutinho P.M."/>
            <person name="Cullen D."/>
            <person name="Dalman K."/>
            <person name="Deflorio G."/>
            <person name="van Diepen L.T."/>
            <person name="Dunand C."/>
            <person name="Duplessis S."/>
            <person name="Durling M."/>
            <person name="Gonthier P."/>
            <person name="Grimwood J."/>
            <person name="Fossdal C.G."/>
            <person name="Hansson D."/>
            <person name="Henrissat B."/>
            <person name="Hietala A."/>
            <person name="Himmelstrand K."/>
            <person name="Hoffmeister D."/>
            <person name="Hogberg N."/>
            <person name="James T.Y."/>
            <person name="Karlsson M."/>
            <person name="Kohler A."/>
            <person name="Kues U."/>
            <person name="Lee Y.H."/>
            <person name="Lin Y.C."/>
            <person name="Lind M."/>
            <person name="Lindquist E."/>
            <person name="Lombard V."/>
            <person name="Lucas S."/>
            <person name="Lunden K."/>
            <person name="Morin E."/>
            <person name="Murat C."/>
            <person name="Park J."/>
            <person name="Raffaello T."/>
            <person name="Rouze P."/>
            <person name="Salamov A."/>
            <person name="Schmutz J."/>
            <person name="Solheim H."/>
            <person name="Stahlberg J."/>
            <person name="Velez H."/>
            <person name="de Vries R.P."/>
            <person name="Wiebenga A."/>
            <person name="Woodward S."/>
            <person name="Yakovlev I."/>
            <person name="Garbelotto M."/>
            <person name="Martin F."/>
            <person name="Grigoriev I.V."/>
            <person name="Stenlid J."/>
        </authorList>
    </citation>
    <scope>NUCLEOTIDE SEQUENCE [LARGE SCALE GENOMIC DNA]</scope>
    <source>
        <strain evidence="2 3">TC 32-1</strain>
    </source>
</reference>
<evidence type="ECO:0000313" key="2">
    <source>
        <dbReference type="EMBL" id="ETW86386.1"/>
    </source>
</evidence>
<dbReference type="OrthoDB" id="5519740at2759"/>
<dbReference type="Proteomes" id="UP000030671">
    <property type="component" value="Unassembled WGS sequence"/>
</dbReference>
<dbReference type="InterPro" id="IPR005545">
    <property type="entry name" value="YCII"/>
</dbReference>
<gene>
    <name evidence="2" type="ORF">HETIRDRAFT_407983</name>
</gene>
<dbReference type="GeneID" id="20672647"/>
<dbReference type="STRING" id="747525.W4KMX1"/>